<evidence type="ECO:0000313" key="2">
    <source>
        <dbReference type="Proteomes" id="UP000265520"/>
    </source>
</evidence>
<organism evidence="1 2">
    <name type="scientific">Trifolium medium</name>
    <dbReference type="NCBI Taxonomy" id="97028"/>
    <lineage>
        <taxon>Eukaryota</taxon>
        <taxon>Viridiplantae</taxon>
        <taxon>Streptophyta</taxon>
        <taxon>Embryophyta</taxon>
        <taxon>Tracheophyta</taxon>
        <taxon>Spermatophyta</taxon>
        <taxon>Magnoliopsida</taxon>
        <taxon>eudicotyledons</taxon>
        <taxon>Gunneridae</taxon>
        <taxon>Pentapetalae</taxon>
        <taxon>rosids</taxon>
        <taxon>fabids</taxon>
        <taxon>Fabales</taxon>
        <taxon>Fabaceae</taxon>
        <taxon>Papilionoideae</taxon>
        <taxon>50 kb inversion clade</taxon>
        <taxon>NPAAA clade</taxon>
        <taxon>Hologalegina</taxon>
        <taxon>IRL clade</taxon>
        <taxon>Trifolieae</taxon>
        <taxon>Trifolium</taxon>
    </lineage>
</organism>
<dbReference type="Proteomes" id="UP000265520">
    <property type="component" value="Unassembled WGS sequence"/>
</dbReference>
<comment type="caution">
    <text evidence="1">The sequence shown here is derived from an EMBL/GenBank/DDBJ whole genome shotgun (WGS) entry which is preliminary data.</text>
</comment>
<sequence length="52" mass="5638">NSLPNHCIEPPLAPFPIDLDLVLVPALVLISRSRNLQLSNGSVPADFENNCL</sequence>
<dbReference type="EMBL" id="LXQA011470536">
    <property type="protein sequence ID" value="MCI98332.1"/>
    <property type="molecule type" value="Genomic_DNA"/>
</dbReference>
<proteinExistence type="predicted"/>
<name>A0A392WGK8_9FABA</name>
<evidence type="ECO:0000313" key="1">
    <source>
        <dbReference type="EMBL" id="MCI98332.1"/>
    </source>
</evidence>
<keyword evidence="2" id="KW-1185">Reference proteome</keyword>
<feature type="non-terminal residue" evidence="1">
    <location>
        <position position="1"/>
    </location>
</feature>
<protein>
    <submittedName>
        <fullName evidence="1">Uncharacterized protein</fullName>
    </submittedName>
</protein>
<reference evidence="1 2" key="1">
    <citation type="journal article" date="2018" name="Front. Plant Sci.">
        <title>Red Clover (Trifolium pratense) and Zigzag Clover (T. medium) - A Picture of Genomic Similarities and Differences.</title>
        <authorList>
            <person name="Dluhosova J."/>
            <person name="Istvanek J."/>
            <person name="Nedelnik J."/>
            <person name="Repkova J."/>
        </authorList>
    </citation>
    <scope>NUCLEOTIDE SEQUENCE [LARGE SCALE GENOMIC DNA]</scope>
    <source>
        <strain evidence="2">cv. 10/8</strain>
        <tissue evidence="1">Leaf</tissue>
    </source>
</reference>
<dbReference type="AlphaFoldDB" id="A0A392WGK8"/>
<accession>A0A392WGK8</accession>